<evidence type="ECO:0000313" key="1">
    <source>
        <dbReference type="EMBL" id="KDQ11650.1"/>
    </source>
</evidence>
<dbReference type="InterPro" id="IPR051678">
    <property type="entry name" value="AGP_Transferase"/>
</dbReference>
<evidence type="ECO:0008006" key="3">
    <source>
        <dbReference type="Google" id="ProtNLM"/>
    </source>
</evidence>
<gene>
    <name evidence="1" type="ORF">BOTBODRAFT_67836</name>
</gene>
<dbReference type="AlphaFoldDB" id="A0A067MAC3"/>
<protein>
    <recommendedName>
        <fullName evidence="3">Aminoglycoside phosphotransferase domain-containing protein</fullName>
    </recommendedName>
</protein>
<dbReference type="SUPFAM" id="SSF56112">
    <property type="entry name" value="Protein kinase-like (PK-like)"/>
    <property type="match status" value="1"/>
</dbReference>
<dbReference type="InParanoid" id="A0A067MAC3"/>
<dbReference type="EMBL" id="KL198056">
    <property type="protein sequence ID" value="KDQ11650.1"/>
    <property type="molecule type" value="Genomic_DNA"/>
</dbReference>
<dbReference type="STRING" id="930990.A0A067MAC3"/>
<name>A0A067MAC3_BOTB1</name>
<dbReference type="HOGENOM" id="CLU_021768_3_2_1"/>
<dbReference type="InterPro" id="IPR011009">
    <property type="entry name" value="Kinase-like_dom_sf"/>
</dbReference>
<dbReference type="PANTHER" id="PTHR21310">
    <property type="entry name" value="AMINOGLYCOSIDE PHOSPHOTRANSFERASE-RELATED-RELATED"/>
    <property type="match status" value="1"/>
</dbReference>
<keyword evidence="2" id="KW-1185">Reference proteome</keyword>
<accession>A0A067MAC3</accession>
<reference evidence="2" key="1">
    <citation type="journal article" date="2014" name="Proc. Natl. Acad. Sci. U.S.A.">
        <title>Extensive sampling of basidiomycete genomes demonstrates inadequacy of the white-rot/brown-rot paradigm for wood decay fungi.</title>
        <authorList>
            <person name="Riley R."/>
            <person name="Salamov A.A."/>
            <person name="Brown D.W."/>
            <person name="Nagy L.G."/>
            <person name="Floudas D."/>
            <person name="Held B.W."/>
            <person name="Levasseur A."/>
            <person name="Lombard V."/>
            <person name="Morin E."/>
            <person name="Otillar R."/>
            <person name="Lindquist E.A."/>
            <person name="Sun H."/>
            <person name="LaButti K.M."/>
            <person name="Schmutz J."/>
            <person name="Jabbour D."/>
            <person name="Luo H."/>
            <person name="Baker S.E."/>
            <person name="Pisabarro A.G."/>
            <person name="Walton J.D."/>
            <person name="Blanchette R.A."/>
            <person name="Henrissat B."/>
            <person name="Martin F."/>
            <person name="Cullen D."/>
            <person name="Hibbett D.S."/>
            <person name="Grigoriev I.V."/>
        </authorList>
    </citation>
    <scope>NUCLEOTIDE SEQUENCE [LARGE SCALE GENOMIC DNA]</scope>
    <source>
        <strain evidence="2">FD-172 SS1</strain>
    </source>
</reference>
<dbReference type="Proteomes" id="UP000027195">
    <property type="component" value="Unassembled WGS sequence"/>
</dbReference>
<dbReference type="PANTHER" id="PTHR21310:SF15">
    <property type="entry name" value="AMINOGLYCOSIDE PHOSPHOTRANSFERASE DOMAIN-CONTAINING PROTEIN"/>
    <property type="match status" value="1"/>
</dbReference>
<proteinExistence type="predicted"/>
<evidence type="ECO:0000313" key="2">
    <source>
        <dbReference type="Proteomes" id="UP000027195"/>
    </source>
</evidence>
<organism evidence="1 2">
    <name type="scientific">Botryobasidium botryosum (strain FD-172 SS1)</name>
    <dbReference type="NCBI Taxonomy" id="930990"/>
    <lineage>
        <taxon>Eukaryota</taxon>
        <taxon>Fungi</taxon>
        <taxon>Dikarya</taxon>
        <taxon>Basidiomycota</taxon>
        <taxon>Agaricomycotina</taxon>
        <taxon>Agaricomycetes</taxon>
        <taxon>Cantharellales</taxon>
        <taxon>Botryobasidiaceae</taxon>
        <taxon>Botryobasidium</taxon>
    </lineage>
</organism>
<dbReference type="OrthoDB" id="8300194at2759"/>
<sequence length="205" mass="23951">MGKNYGIGMFRIGPRTLVKCHSAIRFAESITMQSVVQNTTVPVPRVHDVFHAQDYFHAQDSAFLVMNEKRQIISQAGAYLRQVWSLRWPHPGMVEAVDGTGCYDSRIEKDSFEPFTVDEYHTHFGHDYVRAHPEEYPQYQPVFARILVKHGKIVSIIDWERAGWYPGYTDNMDYTLWWELLQNVIDAYPDELELELDLYAVFVRC</sequence>